<organism evidence="2 3">
    <name type="scientific">Albula glossodonta</name>
    <name type="common">roundjaw bonefish</name>
    <dbReference type="NCBI Taxonomy" id="121402"/>
    <lineage>
        <taxon>Eukaryota</taxon>
        <taxon>Metazoa</taxon>
        <taxon>Chordata</taxon>
        <taxon>Craniata</taxon>
        <taxon>Vertebrata</taxon>
        <taxon>Euteleostomi</taxon>
        <taxon>Actinopterygii</taxon>
        <taxon>Neopterygii</taxon>
        <taxon>Teleostei</taxon>
        <taxon>Albuliformes</taxon>
        <taxon>Albulidae</taxon>
        <taxon>Albula</taxon>
    </lineage>
</organism>
<name>A0A8T2PK40_9TELE</name>
<proteinExistence type="predicted"/>
<reference evidence="2" key="1">
    <citation type="thesis" date="2021" institute="BYU ScholarsArchive" country="Provo, UT, USA">
        <title>Applications of and Algorithms for Genome Assembly and Genomic Analyses with an Emphasis on Marine Teleosts.</title>
        <authorList>
            <person name="Pickett B.D."/>
        </authorList>
    </citation>
    <scope>NUCLEOTIDE SEQUENCE</scope>
    <source>
        <strain evidence="2">HI-2016</strain>
    </source>
</reference>
<protein>
    <submittedName>
        <fullName evidence="2">Uncharacterized protein</fullName>
    </submittedName>
</protein>
<dbReference type="AlphaFoldDB" id="A0A8T2PK40"/>
<keyword evidence="3" id="KW-1185">Reference proteome</keyword>
<feature type="region of interest" description="Disordered" evidence="1">
    <location>
        <begin position="96"/>
        <end position="123"/>
    </location>
</feature>
<evidence type="ECO:0000313" key="3">
    <source>
        <dbReference type="Proteomes" id="UP000824540"/>
    </source>
</evidence>
<dbReference type="Proteomes" id="UP000824540">
    <property type="component" value="Unassembled WGS sequence"/>
</dbReference>
<sequence>MIGHSSKNSPDCILIGHLSVKSPIKRIYYGKQMTNYKSEAPRTGELVPGCGQSVNRMVAVVTCDDRHYHFAPNRSLVREPSMRSYLLSGVTHHIDDGPSLLSSSPSSPSEDSPSRLSEQEKRH</sequence>
<evidence type="ECO:0000256" key="1">
    <source>
        <dbReference type="SAM" id="MobiDB-lite"/>
    </source>
</evidence>
<comment type="caution">
    <text evidence="2">The sequence shown here is derived from an EMBL/GenBank/DDBJ whole genome shotgun (WGS) entry which is preliminary data.</text>
</comment>
<dbReference type="EMBL" id="JAFBMS010000005">
    <property type="protein sequence ID" value="KAG9352659.1"/>
    <property type="molecule type" value="Genomic_DNA"/>
</dbReference>
<evidence type="ECO:0000313" key="2">
    <source>
        <dbReference type="EMBL" id="KAG9352659.1"/>
    </source>
</evidence>
<accession>A0A8T2PK40</accession>
<feature type="compositionally biased region" description="Low complexity" evidence="1">
    <location>
        <begin position="98"/>
        <end position="116"/>
    </location>
</feature>
<gene>
    <name evidence="2" type="ORF">JZ751_021073</name>
</gene>